<name>A0A4Q2KMS4_9SPHN</name>
<dbReference type="EMBL" id="SDPV01000001">
    <property type="protein sequence ID" value="RXZ66654.1"/>
    <property type="molecule type" value="Genomic_DNA"/>
</dbReference>
<sequence>MAALPMLIACGSAIDARAQSSPPSGDEIVVQAELEKAERQVEALTREITRRPRTDKPISKRYSAVCVGVYGLSADFAHVLISRIEENARTLGIHVLGKGCQVNTLVAFTNDSRAEIERLRKAEPWLFETLLDYEYDRILRGNGAAQAWHSTQVKGADGKPFRTEMLPCPPACPPRAAEINDQAFASNISQQLRVDIEGSIVVFDNAHVPGKSIQQLADYASMRLFAPTDDVSNGAPGEMSTILSLFAEDGDAPDGLTAFDRAYLGALYKLPATARGAAIHDATWAAYRQGRYEIAGSSDTD</sequence>
<proteinExistence type="predicted"/>
<protein>
    <recommendedName>
        <fullName evidence="3">DUF2927 domain-containing protein</fullName>
    </recommendedName>
</protein>
<accession>A0A4Q2KMS4</accession>
<comment type="caution">
    <text evidence="1">The sequence shown here is derived from an EMBL/GenBank/DDBJ whole genome shotgun (WGS) entry which is preliminary data.</text>
</comment>
<dbReference type="Proteomes" id="UP000293623">
    <property type="component" value="Unassembled WGS sequence"/>
</dbReference>
<organism evidence="1 2">
    <name type="scientific">Pelagerythrobacter rhizovicinus</name>
    <dbReference type="NCBI Taxonomy" id="2268576"/>
    <lineage>
        <taxon>Bacteria</taxon>
        <taxon>Pseudomonadati</taxon>
        <taxon>Pseudomonadota</taxon>
        <taxon>Alphaproteobacteria</taxon>
        <taxon>Sphingomonadales</taxon>
        <taxon>Erythrobacteraceae</taxon>
        <taxon>Pelagerythrobacter</taxon>
    </lineage>
</organism>
<evidence type="ECO:0008006" key="3">
    <source>
        <dbReference type="Google" id="ProtNLM"/>
    </source>
</evidence>
<gene>
    <name evidence="1" type="ORF">ETX26_02915</name>
</gene>
<keyword evidence="2" id="KW-1185">Reference proteome</keyword>
<evidence type="ECO:0000313" key="1">
    <source>
        <dbReference type="EMBL" id="RXZ66654.1"/>
    </source>
</evidence>
<dbReference type="AlphaFoldDB" id="A0A4Q2KMS4"/>
<dbReference type="OrthoDB" id="7218943at2"/>
<evidence type="ECO:0000313" key="2">
    <source>
        <dbReference type="Proteomes" id="UP000293623"/>
    </source>
</evidence>
<reference evidence="1 2" key="1">
    <citation type="submission" date="2019-01" db="EMBL/GenBank/DDBJ databases">
        <title>Altererythrobacter rhizovicinus sp. nov., isolated from the rhizosphere soil of Haloxylon ammodendron.</title>
        <authorList>
            <person name="Li H.-P."/>
            <person name="Gou J.-Y."/>
            <person name="Yao D."/>
            <person name="Han Q.-Q."/>
            <person name="Shao K.-Z."/>
            <person name="Zhao Q."/>
            <person name="Zhang J.-L."/>
        </authorList>
    </citation>
    <scope>NUCLEOTIDE SEQUENCE [LARGE SCALE GENOMIC DNA]</scope>
    <source>
        <strain evidence="1 2">AY-3R</strain>
    </source>
</reference>